<evidence type="ECO:0000256" key="3">
    <source>
        <dbReference type="ARBA" id="ARBA00023098"/>
    </source>
</evidence>
<dbReference type="SUPFAM" id="SSF53474">
    <property type="entry name" value="alpha/beta-Hydrolases"/>
    <property type="match status" value="1"/>
</dbReference>
<name>A0A235EP62_9BURK</name>
<dbReference type="GO" id="GO:0016042">
    <property type="term" value="P:lipid catabolic process"/>
    <property type="evidence" value="ECO:0007669"/>
    <property type="project" value="UniProtKB-KW"/>
</dbReference>
<protein>
    <submittedName>
        <fullName evidence="5">Dienelactone hydrolase</fullName>
    </submittedName>
</protein>
<dbReference type="InterPro" id="IPR016986">
    <property type="entry name" value="UCP031982_abhydr"/>
</dbReference>
<keyword evidence="2" id="KW-0442">Lipid degradation</keyword>
<organism evidence="5 6">
    <name type="scientific">Acidovorax kalamii</name>
    <dbReference type="NCBI Taxonomy" id="2004485"/>
    <lineage>
        <taxon>Bacteria</taxon>
        <taxon>Pseudomonadati</taxon>
        <taxon>Pseudomonadota</taxon>
        <taxon>Betaproteobacteria</taxon>
        <taxon>Burkholderiales</taxon>
        <taxon>Comamonadaceae</taxon>
        <taxon>Acidovorax</taxon>
    </lineage>
</organism>
<keyword evidence="1 5" id="KW-0378">Hydrolase</keyword>
<dbReference type="OrthoDB" id="192696at2"/>
<dbReference type="AlphaFoldDB" id="A0A235EP62"/>
<accession>A0A235EP62</accession>
<evidence type="ECO:0000256" key="4">
    <source>
        <dbReference type="SAM" id="SignalP"/>
    </source>
</evidence>
<dbReference type="GO" id="GO:0003847">
    <property type="term" value="F:1-alkyl-2-acetylglycerophosphocholine esterase activity"/>
    <property type="evidence" value="ECO:0007669"/>
    <property type="project" value="TreeGrafter"/>
</dbReference>
<dbReference type="RefSeq" id="WP_094288551.1">
    <property type="nucleotide sequence ID" value="NZ_NOIG01000005.1"/>
</dbReference>
<dbReference type="EMBL" id="NOIG01000005">
    <property type="protein sequence ID" value="OYD50811.1"/>
    <property type="molecule type" value="Genomic_DNA"/>
</dbReference>
<dbReference type="PIRSF" id="PIRSF031982">
    <property type="entry name" value="UCP031982_abhydr"/>
    <property type="match status" value="1"/>
</dbReference>
<dbReference type="InterPro" id="IPR029058">
    <property type="entry name" value="AB_hydrolase_fold"/>
</dbReference>
<evidence type="ECO:0000256" key="1">
    <source>
        <dbReference type="ARBA" id="ARBA00022801"/>
    </source>
</evidence>
<reference evidence="5 6" key="1">
    <citation type="submission" date="2017-07" db="EMBL/GenBank/DDBJ databases">
        <title>Acidovorax KNDSW TSA 6 genome sequence and assembly.</title>
        <authorList>
            <person name="Mayilraj S."/>
        </authorList>
    </citation>
    <scope>NUCLEOTIDE SEQUENCE [LARGE SCALE GENOMIC DNA]</scope>
    <source>
        <strain evidence="5 6">KNDSW-TSA6</strain>
    </source>
</reference>
<feature type="signal peptide" evidence="4">
    <location>
        <begin position="1"/>
        <end position="20"/>
    </location>
</feature>
<dbReference type="PANTHER" id="PTHR10272:SF0">
    <property type="entry name" value="PLATELET-ACTIVATING FACTOR ACETYLHYDROLASE"/>
    <property type="match status" value="1"/>
</dbReference>
<gene>
    <name evidence="5" type="ORF">CBY09_08790</name>
</gene>
<proteinExistence type="predicted"/>
<evidence type="ECO:0000313" key="6">
    <source>
        <dbReference type="Proteomes" id="UP000215441"/>
    </source>
</evidence>
<sequence>MKSRWIAALIAACLHTASQAGTGLKEVPGLEGDGPVTVFYPSSAADQPVQRGPFHMALAPQGAPMRGNGRLVVISHGSGGNPWVHSDLARALVSAGFVVAMPEHAGDNARNPSTPGPESWKRRPAEVSRAIDAVAQDAQLAPLLQLDKVGMYGMSAGGHTALSLAGGRWSPALFKQHCEAHIAEDFSSCVGLITQLRGNFLDGLKKAVALGVIRQRFDDATWQTHDEPRIHAIVAGVPAAADFDFPSLARPRVPLGLVTAGQDRWLVPRFHSDKVLQACQTCTVVADLPQAGHGMLLSPPPPSHVLGRLETELLGDPPGFDRSQMPEVDARIVAFLAQHLLPMPAPHR</sequence>
<feature type="chain" id="PRO_5012308378" evidence="4">
    <location>
        <begin position="21"/>
        <end position="348"/>
    </location>
</feature>
<dbReference type="PANTHER" id="PTHR10272">
    <property type="entry name" value="PLATELET-ACTIVATING FACTOR ACETYLHYDROLASE"/>
    <property type="match status" value="1"/>
</dbReference>
<comment type="caution">
    <text evidence="5">The sequence shown here is derived from an EMBL/GenBank/DDBJ whole genome shotgun (WGS) entry which is preliminary data.</text>
</comment>
<keyword evidence="3" id="KW-0443">Lipid metabolism</keyword>
<evidence type="ECO:0000313" key="5">
    <source>
        <dbReference type="EMBL" id="OYD50811.1"/>
    </source>
</evidence>
<keyword evidence="6" id="KW-1185">Reference proteome</keyword>
<keyword evidence="4" id="KW-0732">Signal</keyword>
<dbReference type="Gene3D" id="3.40.50.1820">
    <property type="entry name" value="alpha/beta hydrolase"/>
    <property type="match status" value="1"/>
</dbReference>
<dbReference type="Proteomes" id="UP000215441">
    <property type="component" value="Unassembled WGS sequence"/>
</dbReference>
<evidence type="ECO:0000256" key="2">
    <source>
        <dbReference type="ARBA" id="ARBA00022963"/>
    </source>
</evidence>